<dbReference type="SUPFAM" id="SSF48371">
    <property type="entry name" value="ARM repeat"/>
    <property type="match status" value="1"/>
</dbReference>
<reference evidence="1 2" key="1">
    <citation type="submission" date="2024-04" db="EMBL/GenBank/DDBJ databases">
        <title>Biological Control Activity of Plant Growth Promoting Rhizobacteria Burkholderia pyrrocinia BX1 against Tobacco black shank Introduction Tobacco black shank (TBS) caused by the oomycete Phytophthora. nicotianae (P. nicotianae) has become a destructive soil.</title>
        <authorList>
            <person name="Liu X."/>
            <person name="Shu C."/>
        </authorList>
    </citation>
    <scope>NUCLEOTIDE SEQUENCE [LARGE SCALE GENOMIC DNA]</scope>
    <source>
        <strain evidence="1 2">BX1</strain>
    </source>
</reference>
<organism evidence="1 2">
    <name type="scientific">Burkholderia pyrrocinia</name>
    <name type="common">Pseudomonas pyrrocinia</name>
    <dbReference type="NCBI Taxonomy" id="60550"/>
    <lineage>
        <taxon>Bacteria</taxon>
        <taxon>Pseudomonadati</taxon>
        <taxon>Pseudomonadota</taxon>
        <taxon>Betaproteobacteria</taxon>
        <taxon>Burkholderiales</taxon>
        <taxon>Burkholderiaceae</taxon>
        <taxon>Burkholderia</taxon>
        <taxon>Burkholderia cepacia complex</taxon>
    </lineage>
</organism>
<evidence type="ECO:0008006" key="3">
    <source>
        <dbReference type="Google" id="ProtNLM"/>
    </source>
</evidence>
<dbReference type="RefSeq" id="WP_342308915.1">
    <property type="nucleotide sequence ID" value="NZ_CP150849.1"/>
</dbReference>
<dbReference type="InterPro" id="IPR016024">
    <property type="entry name" value="ARM-type_fold"/>
</dbReference>
<dbReference type="Gene3D" id="1.25.10.10">
    <property type="entry name" value="Leucine-rich Repeat Variant"/>
    <property type="match status" value="1"/>
</dbReference>
<sequence length="136" mass="15810">MQGFEMINSAEEFVALRSSENKDEYDRAAFDEASESVWMDIIYRYPDYRKWVAHNKTVPISILRELCNFDSEVRYFVSVKRKLSLEIFEILAQDPDPLVRQGVASNKKTPITILQRLAVDSDENVARVARFNAESR</sequence>
<evidence type="ECO:0000313" key="1">
    <source>
        <dbReference type="EMBL" id="WZW54940.1"/>
    </source>
</evidence>
<keyword evidence="2" id="KW-1185">Reference proteome</keyword>
<protein>
    <recommendedName>
        <fullName evidence="3">HEAT repeat domain-containing protein</fullName>
    </recommendedName>
</protein>
<dbReference type="Proteomes" id="UP001484179">
    <property type="component" value="Chromosome 1"/>
</dbReference>
<dbReference type="EMBL" id="CP150849">
    <property type="protein sequence ID" value="WZW54940.1"/>
    <property type="molecule type" value="Genomic_DNA"/>
</dbReference>
<evidence type="ECO:0000313" key="2">
    <source>
        <dbReference type="Proteomes" id="UP001484179"/>
    </source>
</evidence>
<proteinExistence type="predicted"/>
<accession>A0ABZ3BNI6</accession>
<dbReference type="InterPro" id="IPR011989">
    <property type="entry name" value="ARM-like"/>
</dbReference>
<name>A0ABZ3BNI6_BURPY</name>
<gene>
    <name evidence="1" type="ORF">WN985_04500</name>
</gene>